<dbReference type="EMBL" id="JAAPAO010000356">
    <property type="protein sequence ID" value="KAF4662109.1"/>
    <property type="molecule type" value="Genomic_DNA"/>
</dbReference>
<sequence>MAPPSPSSYLFLALLAIVGISQDAPDYDDYVDSQSTSISSCPCPCVDERDGRCAVKADAFCYQPICPGGYYLCCATCSVSTCAHRLKDMITSARGRKECITCPPGHYCEGCDVPQMCPLGTFNRKYGMSRIEHCIACPRGYTATNDGTQCCDIAGSSCTDPPDPRPEWESRF</sequence>
<evidence type="ECO:0000313" key="3">
    <source>
        <dbReference type="Proteomes" id="UP000591131"/>
    </source>
</evidence>
<accession>A0A7J6LS45</accession>
<name>A0A7J6LS45_PERCH</name>
<protein>
    <submittedName>
        <fullName evidence="2">Uncharacterized protein</fullName>
    </submittedName>
</protein>
<evidence type="ECO:0000313" key="2">
    <source>
        <dbReference type="EMBL" id="KAF4662109.1"/>
    </source>
</evidence>
<feature type="signal peptide" evidence="1">
    <location>
        <begin position="1"/>
        <end position="23"/>
    </location>
</feature>
<comment type="caution">
    <text evidence="2">The sequence shown here is derived from an EMBL/GenBank/DDBJ whole genome shotgun (WGS) entry which is preliminary data.</text>
</comment>
<feature type="chain" id="PRO_5029555241" evidence="1">
    <location>
        <begin position="24"/>
        <end position="172"/>
    </location>
</feature>
<keyword evidence="1" id="KW-0732">Signal</keyword>
<evidence type="ECO:0000256" key="1">
    <source>
        <dbReference type="SAM" id="SignalP"/>
    </source>
</evidence>
<dbReference type="OrthoDB" id="1920326at2759"/>
<reference evidence="2 3" key="1">
    <citation type="submission" date="2020-04" db="EMBL/GenBank/DDBJ databases">
        <title>Perkinsus chesapeaki whole genome sequence.</title>
        <authorList>
            <person name="Bogema D.R."/>
        </authorList>
    </citation>
    <scope>NUCLEOTIDE SEQUENCE [LARGE SCALE GENOMIC DNA]</scope>
    <source>
        <strain evidence="2">ATCC PRA-425</strain>
    </source>
</reference>
<gene>
    <name evidence="2" type="ORF">FOL47_006399</name>
</gene>
<dbReference type="AlphaFoldDB" id="A0A7J6LS45"/>
<dbReference type="SMART" id="SM01411">
    <property type="entry name" value="Ephrin_rec_like"/>
    <property type="match status" value="1"/>
</dbReference>
<organism evidence="2 3">
    <name type="scientific">Perkinsus chesapeaki</name>
    <name type="common">Clam parasite</name>
    <name type="synonym">Perkinsus andrewsi</name>
    <dbReference type="NCBI Taxonomy" id="330153"/>
    <lineage>
        <taxon>Eukaryota</taxon>
        <taxon>Sar</taxon>
        <taxon>Alveolata</taxon>
        <taxon>Perkinsozoa</taxon>
        <taxon>Perkinsea</taxon>
        <taxon>Perkinsida</taxon>
        <taxon>Perkinsidae</taxon>
        <taxon>Perkinsus</taxon>
    </lineage>
</organism>
<keyword evidence="3" id="KW-1185">Reference proteome</keyword>
<dbReference type="Proteomes" id="UP000591131">
    <property type="component" value="Unassembled WGS sequence"/>
</dbReference>
<proteinExistence type="predicted"/>